<feature type="transmembrane region" description="Helical" evidence="2">
    <location>
        <begin position="143"/>
        <end position="163"/>
    </location>
</feature>
<evidence type="ECO:0000313" key="4">
    <source>
        <dbReference type="Proteomes" id="UP001564408"/>
    </source>
</evidence>
<organism evidence="3 4">
    <name type="scientific">Thioalkalicoccus limnaeus</name>
    <dbReference type="NCBI Taxonomy" id="120681"/>
    <lineage>
        <taxon>Bacteria</taxon>
        <taxon>Pseudomonadati</taxon>
        <taxon>Pseudomonadota</taxon>
        <taxon>Gammaproteobacteria</taxon>
        <taxon>Chromatiales</taxon>
        <taxon>Chromatiaceae</taxon>
        <taxon>Thioalkalicoccus</taxon>
    </lineage>
</organism>
<dbReference type="InterPro" id="IPR017496">
    <property type="entry name" value="Photo_alph_chp2"/>
</dbReference>
<feature type="compositionally biased region" description="Low complexity" evidence="1">
    <location>
        <begin position="307"/>
        <end position="317"/>
    </location>
</feature>
<evidence type="ECO:0000256" key="2">
    <source>
        <dbReference type="SAM" id="Phobius"/>
    </source>
</evidence>
<dbReference type="EMBL" id="JBDKXB010000035">
    <property type="protein sequence ID" value="MEY6433966.1"/>
    <property type="molecule type" value="Genomic_DNA"/>
</dbReference>
<dbReference type="Pfam" id="PF12291">
    <property type="entry name" value="DUF3623"/>
    <property type="match status" value="1"/>
</dbReference>
<feature type="transmembrane region" description="Helical" evidence="2">
    <location>
        <begin position="184"/>
        <end position="203"/>
    </location>
</feature>
<dbReference type="RefSeq" id="WP_369668352.1">
    <property type="nucleotide sequence ID" value="NZ_JBDKXB010000035.1"/>
</dbReference>
<sequence length="317" mass="35413">MLSQYLAPLLFALFVWWFSTGVVLYLNRLPRQTYPWSMLGATLLLTLSLFGLVQQSANASVTSAYLAFTYAVFIWGWLEMSYFMGLVTGPRKQPCPVGSSNWARFRLAVQVSLYHELAVVGLAALIVWLTWGQPNQVGTWTFLVLWWMRWSAKLNLFFGVPNLNEDWLPEHLRMLTSFIKKKPINLLFPISVTVATILVALLMQRALLPDADPFVAVSLTLIATLLALGILEHWFLVLPLADAALWKWAIRPEQTGHQGATEEPSDKEQDASAETGTSPGDPGRLRAPRAESHRRTEPRPDPPPAHPAGTAPTNPDT</sequence>
<protein>
    <submittedName>
        <fullName evidence="3">Photosynthetic complex assembly protein PuhE</fullName>
    </submittedName>
</protein>
<keyword evidence="2" id="KW-0812">Transmembrane</keyword>
<keyword evidence="4" id="KW-1185">Reference proteome</keyword>
<dbReference type="NCBIfam" id="TIGR03055">
    <property type="entry name" value="photo_alph_chp2"/>
    <property type="match status" value="1"/>
</dbReference>
<reference evidence="3 4" key="1">
    <citation type="submission" date="2024-05" db="EMBL/GenBank/DDBJ databases">
        <title>Genome Sequence and Characterization of the New Strain Purple Sulfur Bacterium of Genus Thioalkalicoccus.</title>
        <authorList>
            <person name="Bryantseva I.A."/>
            <person name="Kyndt J.A."/>
            <person name="Imhoff J.F."/>
        </authorList>
    </citation>
    <scope>NUCLEOTIDE SEQUENCE [LARGE SCALE GENOMIC DNA]</scope>
    <source>
        <strain evidence="3 4">Um2</strain>
    </source>
</reference>
<feature type="transmembrane region" description="Helical" evidence="2">
    <location>
        <begin position="107"/>
        <end position="131"/>
    </location>
</feature>
<keyword evidence="2" id="KW-1133">Transmembrane helix</keyword>
<keyword evidence="2" id="KW-0472">Membrane</keyword>
<feature type="transmembrane region" description="Helical" evidence="2">
    <location>
        <begin position="33"/>
        <end position="53"/>
    </location>
</feature>
<gene>
    <name evidence="3" type="primary">puhE</name>
    <name evidence="3" type="ORF">ABC977_16295</name>
</gene>
<proteinExistence type="predicted"/>
<accession>A0ABV4BHF3</accession>
<name>A0ABV4BHF3_9GAMM</name>
<evidence type="ECO:0000256" key="1">
    <source>
        <dbReference type="SAM" id="MobiDB-lite"/>
    </source>
</evidence>
<feature type="transmembrane region" description="Helical" evidence="2">
    <location>
        <begin position="65"/>
        <end position="87"/>
    </location>
</feature>
<comment type="caution">
    <text evidence="3">The sequence shown here is derived from an EMBL/GenBank/DDBJ whole genome shotgun (WGS) entry which is preliminary data.</text>
</comment>
<evidence type="ECO:0000313" key="3">
    <source>
        <dbReference type="EMBL" id="MEY6433966.1"/>
    </source>
</evidence>
<feature type="region of interest" description="Disordered" evidence="1">
    <location>
        <begin position="256"/>
        <end position="317"/>
    </location>
</feature>
<feature type="transmembrane region" description="Helical" evidence="2">
    <location>
        <begin position="6"/>
        <end position="26"/>
    </location>
</feature>
<dbReference type="Proteomes" id="UP001564408">
    <property type="component" value="Unassembled WGS sequence"/>
</dbReference>
<feature type="compositionally biased region" description="Basic and acidic residues" evidence="1">
    <location>
        <begin position="288"/>
        <end position="300"/>
    </location>
</feature>
<feature type="transmembrane region" description="Helical" evidence="2">
    <location>
        <begin position="215"/>
        <end position="241"/>
    </location>
</feature>